<keyword evidence="4" id="KW-1185">Reference proteome</keyword>
<comment type="caution">
    <text evidence="3">The sequence shown here is derived from an EMBL/GenBank/DDBJ whole genome shotgun (WGS) entry which is preliminary data.</text>
</comment>
<dbReference type="Pfam" id="PF24738">
    <property type="entry name" value="DUF7689"/>
    <property type="match status" value="1"/>
</dbReference>
<dbReference type="RefSeq" id="XP_062638267.1">
    <property type="nucleotide sequence ID" value="XM_062780280.1"/>
</dbReference>
<dbReference type="GeneID" id="87816893"/>
<evidence type="ECO:0000313" key="4">
    <source>
        <dbReference type="Proteomes" id="UP001302676"/>
    </source>
</evidence>
<dbReference type="Proteomes" id="UP001302676">
    <property type="component" value="Unassembled WGS sequence"/>
</dbReference>
<evidence type="ECO:0000256" key="1">
    <source>
        <dbReference type="SAM" id="MobiDB-lite"/>
    </source>
</evidence>
<feature type="region of interest" description="Disordered" evidence="1">
    <location>
        <begin position="211"/>
        <end position="243"/>
    </location>
</feature>
<evidence type="ECO:0000313" key="3">
    <source>
        <dbReference type="EMBL" id="KAK4144896.1"/>
    </source>
</evidence>
<accession>A0AAN6V5U3</accession>
<feature type="region of interest" description="Disordered" evidence="1">
    <location>
        <begin position="257"/>
        <end position="330"/>
    </location>
</feature>
<evidence type="ECO:0000259" key="2">
    <source>
        <dbReference type="Pfam" id="PF24738"/>
    </source>
</evidence>
<reference evidence="3" key="1">
    <citation type="journal article" date="2023" name="Mol. Phylogenet. Evol.">
        <title>Genome-scale phylogeny and comparative genomics of the fungal order Sordariales.</title>
        <authorList>
            <person name="Hensen N."/>
            <person name="Bonometti L."/>
            <person name="Westerberg I."/>
            <person name="Brannstrom I.O."/>
            <person name="Guillou S."/>
            <person name="Cros-Aarteil S."/>
            <person name="Calhoun S."/>
            <person name="Haridas S."/>
            <person name="Kuo A."/>
            <person name="Mondo S."/>
            <person name="Pangilinan J."/>
            <person name="Riley R."/>
            <person name="LaButti K."/>
            <person name="Andreopoulos B."/>
            <person name="Lipzen A."/>
            <person name="Chen C."/>
            <person name="Yan M."/>
            <person name="Daum C."/>
            <person name="Ng V."/>
            <person name="Clum A."/>
            <person name="Steindorff A."/>
            <person name="Ohm R.A."/>
            <person name="Martin F."/>
            <person name="Silar P."/>
            <person name="Natvig D.O."/>
            <person name="Lalanne C."/>
            <person name="Gautier V."/>
            <person name="Ament-Velasquez S.L."/>
            <person name="Kruys A."/>
            <person name="Hutchinson M.I."/>
            <person name="Powell A.J."/>
            <person name="Barry K."/>
            <person name="Miller A.N."/>
            <person name="Grigoriev I.V."/>
            <person name="Debuchy R."/>
            <person name="Gladieux P."/>
            <person name="Hiltunen Thoren M."/>
            <person name="Johannesson H."/>
        </authorList>
    </citation>
    <scope>NUCLEOTIDE SEQUENCE</scope>
    <source>
        <strain evidence="3">CBS 141.50</strain>
    </source>
</reference>
<name>A0AAN6V5U3_9PEZI</name>
<feature type="compositionally biased region" description="Polar residues" evidence="1">
    <location>
        <begin position="303"/>
        <end position="317"/>
    </location>
</feature>
<dbReference type="AlphaFoldDB" id="A0AAN6V5U3"/>
<reference evidence="3" key="2">
    <citation type="submission" date="2023-05" db="EMBL/GenBank/DDBJ databases">
        <authorList>
            <consortium name="Lawrence Berkeley National Laboratory"/>
            <person name="Steindorff A."/>
            <person name="Hensen N."/>
            <person name="Bonometti L."/>
            <person name="Westerberg I."/>
            <person name="Brannstrom I.O."/>
            <person name="Guillou S."/>
            <person name="Cros-Aarteil S."/>
            <person name="Calhoun S."/>
            <person name="Haridas S."/>
            <person name="Kuo A."/>
            <person name="Mondo S."/>
            <person name="Pangilinan J."/>
            <person name="Riley R."/>
            <person name="Labutti K."/>
            <person name="Andreopoulos B."/>
            <person name="Lipzen A."/>
            <person name="Chen C."/>
            <person name="Yanf M."/>
            <person name="Daum C."/>
            <person name="Ng V."/>
            <person name="Clum A."/>
            <person name="Ohm R."/>
            <person name="Martin F."/>
            <person name="Silar P."/>
            <person name="Natvig D."/>
            <person name="Lalanne C."/>
            <person name="Gautier V."/>
            <person name="Ament-Velasquez S.L."/>
            <person name="Kruys A."/>
            <person name="Hutchinson M.I."/>
            <person name="Powell A.J."/>
            <person name="Barry K."/>
            <person name="Miller A.N."/>
            <person name="Grigoriev I.V."/>
            <person name="Debuchy R."/>
            <person name="Gladieux P."/>
            <person name="Thoren M.H."/>
            <person name="Johannesson H."/>
        </authorList>
    </citation>
    <scope>NUCLEOTIDE SEQUENCE</scope>
    <source>
        <strain evidence="3">CBS 141.50</strain>
    </source>
</reference>
<feature type="compositionally biased region" description="Basic residues" evidence="1">
    <location>
        <begin position="218"/>
        <end position="231"/>
    </location>
</feature>
<organism evidence="3 4">
    <name type="scientific">Dichotomopilus funicola</name>
    <dbReference type="NCBI Taxonomy" id="1934379"/>
    <lineage>
        <taxon>Eukaryota</taxon>
        <taxon>Fungi</taxon>
        <taxon>Dikarya</taxon>
        <taxon>Ascomycota</taxon>
        <taxon>Pezizomycotina</taxon>
        <taxon>Sordariomycetes</taxon>
        <taxon>Sordariomycetidae</taxon>
        <taxon>Sordariales</taxon>
        <taxon>Chaetomiaceae</taxon>
        <taxon>Dichotomopilus</taxon>
    </lineage>
</organism>
<proteinExistence type="predicted"/>
<feature type="compositionally biased region" description="Low complexity" evidence="1">
    <location>
        <begin position="265"/>
        <end position="274"/>
    </location>
</feature>
<feature type="compositionally biased region" description="Polar residues" evidence="1">
    <location>
        <begin position="234"/>
        <end position="243"/>
    </location>
</feature>
<dbReference type="EMBL" id="MU853573">
    <property type="protein sequence ID" value="KAK4144896.1"/>
    <property type="molecule type" value="Genomic_DNA"/>
</dbReference>
<sequence>MAAGAAAGAAMANNSRKGRPGGGGYDFLTPEGQIQGYMRSHFARAPSAKFYIMIPNTWEEIPDCFAYAARVQDRTFSPGNWDVLDELYGQLGYYATSDNTDMNGDIQVYGIPSSKRPSHAHRIIDAASKLCESKMEGIMAIKHHQDLLQCTMPGSSSMWLGTTVARYRYDAARHKQYLDEEVTTSTGRRLTRRQAKLTRSGRPIALINAGVDHEGNPKKKRGVRRGNRKVKPTPSFTVSGSPQYEGTLKRMVMMFGGKETPLKPGPQAAASGSQAAGGAGPRATSTVNTGTGPRVAPPVNGRPQATLTNRPRVTPTAQVPRAQQGAGPEK</sequence>
<gene>
    <name evidence="3" type="ORF">C8A04DRAFT_27393</name>
</gene>
<feature type="domain" description="DUF7689" evidence="2">
    <location>
        <begin position="64"/>
        <end position="155"/>
    </location>
</feature>
<dbReference type="InterPro" id="IPR056106">
    <property type="entry name" value="DUF7689"/>
</dbReference>
<protein>
    <recommendedName>
        <fullName evidence="2">DUF7689 domain-containing protein</fullName>
    </recommendedName>
</protein>